<feature type="non-terminal residue" evidence="2">
    <location>
        <position position="58"/>
    </location>
</feature>
<evidence type="ECO:0000313" key="2">
    <source>
        <dbReference type="EMBL" id="MCI17717.1"/>
    </source>
</evidence>
<name>A0A392Q163_9FABA</name>
<evidence type="ECO:0000313" key="3">
    <source>
        <dbReference type="Proteomes" id="UP000265520"/>
    </source>
</evidence>
<accession>A0A392Q163</accession>
<reference evidence="2 3" key="1">
    <citation type="journal article" date="2018" name="Front. Plant Sci.">
        <title>Red Clover (Trifolium pratense) and Zigzag Clover (T. medium) - A Picture of Genomic Similarities and Differences.</title>
        <authorList>
            <person name="Dluhosova J."/>
            <person name="Istvanek J."/>
            <person name="Nedelnik J."/>
            <person name="Repkova J."/>
        </authorList>
    </citation>
    <scope>NUCLEOTIDE SEQUENCE [LARGE SCALE GENOMIC DNA]</scope>
    <source>
        <strain evidence="3">cv. 10/8</strain>
        <tissue evidence="2">Leaf</tissue>
    </source>
</reference>
<keyword evidence="3" id="KW-1185">Reference proteome</keyword>
<evidence type="ECO:0000256" key="1">
    <source>
        <dbReference type="SAM" id="MobiDB-lite"/>
    </source>
</evidence>
<comment type="caution">
    <text evidence="2">The sequence shown here is derived from an EMBL/GenBank/DDBJ whole genome shotgun (WGS) entry which is preliminary data.</text>
</comment>
<dbReference type="AlphaFoldDB" id="A0A392Q163"/>
<feature type="region of interest" description="Disordered" evidence="1">
    <location>
        <begin position="37"/>
        <end position="58"/>
    </location>
</feature>
<organism evidence="2 3">
    <name type="scientific">Trifolium medium</name>
    <dbReference type="NCBI Taxonomy" id="97028"/>
    <lineage>
        <taxon>Eukaryota</taxon>
        <taxon>Viridiplantae</taxon>
        <taxon>Streptophyta</taxon>
        <taxon>Embryophyta</taxon>
        <taxon>Tracheophyta</taxon>
        <taxon>Spermatophyta</taxon>
        <taxon>Magnoliopsida</taxon>
        <taxon>eudicotyledons</taxon>
        <taxon>Gunneridae</taxon>
        <taxon>Pentapetalae</taxon>
        <taxon>rosids</taxon>
        <taxon>fabids</taxon>
        <taxon>Fabales</taxon>
        <taxon>Fabaceae</taxon>
        <taxon>Papilionoideae</taxon>
        <taxon>50 kb inversion clade</taxon>
        <taxon>NPAAA clade</taxon>
        <taxon>Hologalegina</taxon>
        <taxon>IRL clade</taxon>
        <taxon>Trifolieae</taxon>
        <taxon>Trifolium</taxon>
    </lineage>
</organism>
<proteinExistence type="predicted"/>
<dbReference type="EMBL" id="LXQA010106762">
    <property type="protein sequence ID" value="MCI17717.1"/>
    <property type="molecule type" value="Genomic_DNA"/>
</dbReference>
<dbReference type="Proteomes" id="UP000265520">
    <property type="component" value="Unassembled WGS sequence"/>
</dbReference>
<sequence length="58" mass="6499">MCGRRNVLPRTHGRRQCSRLKTSINLRKVDGERSPAVVDDLYSGSGSRGDLQKALRCQ</sequence>
<protein>
    <submittedName>
        <fullName evidence="2">Uncharacterized protein</fullName>
    </submittedName>
</protein>